<evidence type="ECO:0000256" key="4">
    <source>
        <dbReference type="RuleBase" id="RU004453"/>
    </source>
</evidence>
<feature type="non-terminal residue" evidence="6">
    <location>
        <position position="1"/>
    </location>
</feature>
<dbReference type="Gene3D" id="3.10.50.10">
    <property type="match status" value="1"/>
</dbReference>
<dbReference type="InterPro" id="IPR050314">
    <property type="entry name" value="Glycosyl_Hydrlase_18"/>
</dbReference>
<evidence type="ECO:0000313" key="6">
    <source>
        <dbReference type="EMBL" id="KYN19443.1"/>
    </source>
</evidence>
<dbReference type="InterPro" id="IPR017853">
    <property type="entry name" value="GH"/>
</dbReference>
<keyword evidence="2 3" id="KW-0326">Glycosidase</keyword>
<dbReference type="GO" id="GO:0005975">
    <property type="term" value="P:carbohydrate metabolic process"/>
    <property type="evidence" value="ECO:0007669"/>
    <property type="project" value="InterPro"/>
</dbReference>
<dbReference type="SUPFAM" id="SSF54556">
    <property type="entry name" value="Chitinase insertion domain"/>
    <property type="match status" value="1"/>
</dbReference>
<dbReference type="PANTHER" id="PTHR11177">
    <property type="entry name" value="CHITINASE"/>
    <property type="match status" value="1"/>
</dbReference>
<dbReference type="InterPro" id="IPR029070">
    <property type="entry name" value="Chitinase_insertion_sf"/>
</dbReference>
<reference evidence="6 7" key="1">
    <citation type="submission" date="2015-09" db="EMBL/GenBank/DDBJ databases">
        <title>Trachymyrmex cornetzi WGS genome.</title>
        <authorList>
            <person name="Nygaard S."/>
            <person name="Hu H."/>
            <person name="Boomsma J."/>
            <person name="Zhang G."/>
        </authorList>
    </citation>
    <scope>NUCLEOTIDE SEQUENCE [LARGE SCALE GENOMIC DNA]</scope>
    <source>
        <strain evidence="6">Tcor2-1</strain>
        <tissue evidence="6">Whole body</tissue>
    </source>
</reference>
<dbReference type="InterPro" id="IPR001223">
    <property type="entry name" value="Glyco_hydro18_cat"/>
</dbReference>
<protein>
    <submittedName>
        <fullName evidence="6">Putative chitinase 2</fullName>
    </submittedName>
</protein>
<dbReference type="SMART" id="SM00636">
    <property type="entry name" value="Glyco_18"/>
    <property type="match status" value="1"/>
</dbReference>
<evidence type="ECO:0000256" key="1">
    <source>
        <dbReference type="ARBA" id="ARBA00022801"/>
    </source>
</evidence>
<dbReference type="InterPro" id="IPR011583">
    <property type="entry name" value="Chitinase_II/V-like_cat"/>
</dbReference>
<dbReference type="GO" id="GO:0006032">
    <property type="term" value="P:chitin catabolic process"/>
    <property type="evidence" value="ECO:0007669"/>
    <property type="project" value="UniProtKB-ARBA"/>
</dbReference>
<dbReference type="Gene3D" id="3.20.20.80">
    <property type="entry name" value="Glycosidases"/>
    <property type="match status" value="2"/>
</dbReference>
<gene>
    <name evidence="6" type="ORF">ALC57_08210</name>
</gene>
<dbReference type="PANTHER" id="PTHR11177:SF403">
    <property type="entry name" value="CHITINASE 2-RELATED"/>
    <property type="match status" value="1"/>
</dbReference>
<dbReference type="AlphaFoldDB" id="A0A195E2R8"/>
<sequence>YYVIGLIRPKHDKVVVCYVASWAAYRQGNGAFSLENLRSEHCTHLIYAFAGLNISDWTIRSLDPWADMEKDGIGNYRKMTTLRNQGLKVSLGIGGWNEGSTNYSLMASSPDRRRIFIASTVEFLKMYGFDGLDLDWEFPGSRGGAPHDKQNFVSLVQELKDAFREHRFLLTAAISAISSTIDVAYDIPKISKYLDYIHVMAYDYHGAWNKQVLPNSPLRSKDRLDVEHTITYLLQQGAPPEKLVLGLAMYGRTFVLITVPETPKINPIGLPSMDTGFKGPYTSEEGFMGFNEVFRYLITYTKLLNSNSKVEYAKRQKLAGVMVWSIDTDDFRGKCSLLHGDMALLDGRDYPLMKSINAALANNTISSEGNQVPDSSSVQLLSNIAFALSIVMIYLSF</sequence>
<comment type="similarity">
    <text evidence="4">Belongs to the glycosyl hydrolase 18 family.</text>
</comment>
<dbReference type="InterPro" id="IPR001579">
    <property type="entry name" value="Glyco_hydro_18_chit_AS"/>
</dbReference>
<evidence type="ECO:0000256" key="2">
    <source>
        <dbReference type="ARBA" id="ARBA00023295"/>
    </source>
</evidence>
<dbReference type="PROSITE" id="PS01095">
    <property type="entry name" value="GH18_1"/>
    <property type="match status" value="1"/>
</dbReference>
<dbReference type="SUPFAM" id="SSF51445">
    <property type="entry name" value="(Trans)glycosidases"/>
    <property type="match status" value="1"/>
</dbReference>
<evidence type="ECO:0000259" key="5">
    <source>
        <dbReference type="PROSITE" id="PS51910"/>
    </source>
</evidence>
<organism evidence="6 7">
    <name type="scientific">Trachymyrmex cornetzi</name>
    <dbReference type="NCBI Taxonomy" id="471704"/>
    <lineage>
        <taxon>Eukaryota</taxon>
        <taxon>Metazoa</taxon>
        <taxon>Ecdysozoa</taxon>
        <taxon>Arthropoda</taxon>
        <taxon>Hexapoda</taxon>
        <taxon>Insecta</taxon>
        <taxon>Pterygota</taxon>
        <taxon>Neoptera</taxon>
        <taxon>Endopterygota</taxon>
        <taxon>Hymenoptera</taxon>
        <taxon>Apocrita</taxon>
        <taxon>Aculeata</taxon>
        <taxon>Formicoidea</taxon>
        <taxon>Formicidae</taxon>
        <taxon>Myrmicinae</taxon>
        <taxon>Trachymyrmex</taxon>
    </lineage>
</organism>
<dbReference type="Pfam" id="PF00704">
    <property type="entry name" value="Glyco_hydro_18"/>
    <property type="match status" value="1"/>
</dbReference>
<dbReference type="GO" id="GO:0008061">
    <property type="term" value="F:chitin binding"/>
    <property type="evidence" value="ECO:0007669"/>
    <property type="project" value="InterPro"/>
</dbReference>
<proteinExistence type="inferred from homology"/>
<dbReference type="GO" id="GO:0004568">
    <property type="term" value="F:chitinase activity"/>
    <property type="evidence" value="ECO:0007669"/>
    <property type="project" value="UniProtKB-ARBA"/>
</dbReference>
<feature type="domain" description="GH18" evidence="5">
    <location>
        <begin position="13"/>
        <end position="363"/>
    </location>
</feature>
<keyword evidence="1 3" id="KW-0378">Hydrolase</keyword>
<name>A0A195E2R8_9HYME</name>
<accession>A0A195E2R8</accession>
<dbReference type="EMBL" id="KQ979709">
    <property type="protein sequence ID" value="KYN19443.1"/>
    <property type="molecule type" value="Genomic_DNA"/>
</dbReference>
<dbReference type="Proteomes" id="UP000078492">
    <property type="component" value="Unassembled WGS sequence"/>
</dbReference>
<evidence type="ECO:0000256" key="3">
    <source>
        <dbReference type="RuleBase" id="RU000489"/>
    </source>
</evidence>
<dbReference type="GO" id="GO:0005576">
    <property type="term" value="C:extracellular region"/>
    <property type="evidence" value="ECO:0007669"/>
    <property type="project" value="TreeGrafter"/>
</dbReference>
<evidence type="ECO:0000313" key="7">
    <source>
        <dbReference type="Proteomes" id="UP000078492"/>
    </source>
</evidence>
<dbReference type="STRING" id="471704.A0A195E2R8"/>
<dbReference type="PROSITE" id="PS51910">
    <property type="entry name" value="GH18_2"/>
    <property type="match status" value="1"/>
</dbReference>
<keyword evidence="7" id="KW-1185">Reference proteome</keyword>